<dbReference type="InterPro" id="IPR050595">
    <property type="entry name" value="Bact_response_regulator"/>
</dbReference>
<dbReference type="Pfam" id="PF00072">
    <property type="entry name" value="Response_reg"/>
    <property type="match status" value="1"/>
</dbReference>
<sequence>MFDCCPTIIVLYEAKNTVDQIADVFNSRYRNRLFININKEQSKFAKILKEQHEAILYVYVFDHPEEARKIRDFLASHPLLDQQVELPQLSLLFCEKQHRELALNMCNDDIFYHYETLKPIYDLNHLSLTVHRAVELLQCHLLKIKLEKEVKNLSEKLVSTHSTLDGIKDSLTDHQSAQSERLNKVTKPIGQLLENVTLLEWRRAYDNTTKSLSSKELDCLADQFPVEEIRESMNGLNHENSKALDTIVKAIETAKPKIEHSMPLILLADDQLLIQKIVTTIIELRGMRIESAMNGVEALLKAKVMMPDIVLLDIDMPTMDGFTTLQAFQSDEQLRDIPVIMLTSESDKEMIKTCIEYGATDYILKPTQAETLIRKVKRAIQQKRKQIIKTA</sequence>
<dbReference type="EMBL" id="CP072135">
    <property type="protein sequence ID" value="QTH73606.1"/>
    <property type="molecule type" value="Genomic_DNA"/>
</dbReference>
<keyword evidence="5" id="KW-1185">Reference proteome</keyword>
<gene>
    <name evidence="4" type="ORF">J5O05_19240</name>
</gene>
<dbReference type="InterPro" id="IPR001789">
    <property type="entry name" value="Sig_transdc_resp-reg_receiver"/>
</dbReference>
<dbReference type="PANTHER" id="PTHR44591">
    <property type="entry name" value="STRESS RESPONSE REGULATOR PROTEIN 1"/>
    <property type="match status" value="1"/>
</dbReference>
<organism evidence="4 5">
    <name type="scientific">Pseudoalteromonas xiamenensis</name>
    <dbReference type="NCBI Taxonomy" id="882626"/>
    <lineage>
        <taxon>Bacteria</taxon>
        <taxon>Pseudomonadati</taxon>
        <taxon>Pseudomonadota</taxon>
        <taxon>Gammaproteobacteria</taxon>
        <taxon>Alteromonadales</taxon>
        <taxon>Pseudoalteromonadaceae</taxon>
        <taxon>Pseudoalteromonas</taxon>
    </lineage>
</organism>
<dbReference type="PROSITE" id="PS50110">
    <property type="entry name" value="RESPONSE_REGULATORY"/>
    <property type="match status" value="1"/>
</dbReference>
<feature type="modified residue" description="4-aspartylphosphate" evidence="2">
    <location>
        <position position="313"/>
    </location>
</feature>
<dbReference type="SUPFAM" id="SSF52172">
    <property type="entry name" value="CheY-like"/>
    <property type="match status" value="1"/>
</dbReference>
<proteinExistence type="predicted"/>
<keyword evidence="1 2" id="KW-0597">Phosphoprotein</keyword>
<name>A0A975DKN7_9GAMM</name>
<evidence type="ECO:0000256" key="2">
    <source>
        <dbReference type="PROSITE-ProRule" id="PRU00169"/>
    </source>
</evidence>
<dbReference type="SMART" id="SM00448">
    <property type="entry name" value="REC"/>
    <property type="match status" value="1"/>
</dbReference>
<evidence type="ECO:0000313" key="4">
    <source>
        <dbReference type="EMBL" id="QTH73606.1"/>
    </source>
</evidence>
<evidence type="ECO:0000256" key="1">
    <source>
        <dbReference type="ARBA" id="ARBA00022553"/>
    </source>
</evidence>
<protein>
    <submittedName>
        <fullName evidence="4">Response regulator</fullName>
    </submittedName>
</protein>
<dbReference type="Gene3D" id="3.40.50.2300">
    <property type="match status" value="1"/>
</dbReference>
<keyword evidence="4" id="KW-0614">Plasmid</keyword>
<feature type="domain" description="Response regulatory" evidence="3">
    <location>
        <begin position="264"/>
        <end position="380"/>
    </location>
</feature>
<dbReference type="GO" id="GO:0000160">
    <property type="term" value="P:phosphorelay signal transduction system"/>
    <property type="evidence" value="ECO:0007669"/>
    <property type="project" value="InterPro"/>
</dbReference>
<evidence type="ECO:0000313" key="5">
    <source>
        <dbReference type="Proteomes" id="UP000664904"/>
    </source>
</evidence>
<accession>A0A975DKN7</accession>
<dbReference type="KEGG" id="pxi:J5O05_19240"/>
<evidence type="ECO:0000259" key="3">
    <source>
        <dbReference type="PROSITE" id="PS50110"/>
    </source>
</evidence>
<dbReference type="InterPro" id="IPR011006">
    <property type="entry name" value="CheY-like_superfamily"/>
</dbReference>
<dbReference type="PANTHER" id="PTHR44591:SF3">
    <property type="entry name" value="RESPONSE REGULATORY DOMAIN-CONTAINING PROTEIN"/>
    <property type="match status" value="1"/>
</dbReference>
<dbReference type="AlphaFoldDB" id="A0A975DKN7"/>
<geneLocation type="plasmid" evidence="4 5">
    <name>unnamed5</name>
</geneLocation>
<reference evidence="4" key="1">
    <citation type="submission" date="2021-03" db="EMBL/GenBank/DDBJ databases">
        <title>Complete Genome of Pseudoalteromonas xiamenensis STKMTI.2, a new potential marine bacterium producing anti-Vibrio compounds.</title>
        <authorList>
            <person name="Handayani D.P."/>
            <person name="Isnansetyo A."/>
            <person name="Istiqomah I."/>
            <person name="Jumina J."/>
        </authorList>
    </citation>
    <scope>NUCLEOTIDE SEQUENCE</scope>
    <source>
        <strain evidence="4">STKMTI.2</strain>
        <plasmid evidence="4">unnamed5</plasmid>
    </source>
</reference>
<dbReference type="RefSeq" id="WP_208845218.1">
    <property type="nucleotide sequence ID" value="NZ_CP072135.1"/>
</dbReference>
<dbReference type="Proteomes" id="UP000664904">
    <property type="component" value="Plasmid unnamed5"/>
</dbReference>